<dbReference type="AlphaFoldDB" id="A0A0J9XAE0"/>
<dbReference type="Proteomes" id="UP000242525">
    <property type="component" value="Unassembled WGS sequence"/>
</dbReference>
<proteinExistence type="predicted"/>
<comment type="caution">
    <text evidence="2">The sequence shown here is derived from an EMBL/GenBank/DDBJ whole genome shotgun (WGS) entry which is preliminary data.</text>
</comment>
<organism evidence="2 3">
    <name type="scientific">Geotrichum candidum</name>
    <name type="common">Oospora lactis</name>
    <name type="synonym">Dipodascus geotrichum</name>
    <dbReference type="NCBI Taxonomy" id="1173061"/>
    <lineage>
        <taxon>Eukaryota</taxon>
        <taxon>Fungi</taxon>
        <taxon>Dikarya</taxon>
        <taxon>Ascomycota</taxon>
        <taxon>Saccharomycotina</taxon>
        <taxon>Dipodascomycetes</taxon>
        <taxon>Dipodascales</taxon>
        <taxon>Dipodascaceae</taxon>
        <taxon>Geotrichum</taxon>
    </lineage>
</organism>
<gene>
    <name evidence="2" type="ORF">BN980_GECA07s01275g</name>
</gene>
<keyword evidence="3" id="KW-1185">Reference proteome</keyword>
<reference evidence="2" key="1">
    <citation type="submission" date="2014-03" db="EMBL/GenBank/DDBJ databases">
        <authorList>
            <person name="Casaregola S."/>
        </authorList>
    </citation>
    <scope>NUCLEOTIDE SEQUENCE [LARGE SCALE GENOMIC DNA]</scope>
    <source>
        <strain evidence="2">CLIB 918</strain>
    </source>
</reference>
<protein>
    <submittedName>
        <fullName evidence="2">Uncharacterized protein</fullName>
    </submittedName>
</protein>
<sequence>MQGTPTTAPSSTSSRKLLALFPETALTRNSCCNSSISLTSGYRPGPLEIGTGPNYRTRKGIARTRHGREGYEPVETLENTGAILPGYSVTGTVRPANNPHLAAIELYLEAPLPYSSSPLLASVAPSDHRYQQGDYVNGTIIVRPKDDIIVDSIVITAESSRMQRNSQPPLALYSVMDQVFPTDRVLLTGFEYIFSVSFLLELPPDSSNQIFLRTALTRIKTLDMSPHARLRISTLTALRLIQNCHIGLYSYESVVNGTAYDESNSSTISDNNFGRRFRHEQNSGNRRGNGYEGTSRRNFLRMLLRD</sequence>
<feature type="region of interest" description="Disordered" evidence="1">
    <location>
        <begin position="271"/>
        <end position="293"/>
    </location>
</feature>
<dbReference type="EMBL" id="CCBN010000007">
    <property type="protein sequence ID" value="CDO54232.1"/>
    <property type="molecule type" value="Genomic_DNA"/>
</dbReference>
<accession>A0A0J9XAE0</accession>
<evidence type="ECO:0000313" key="3">
    <source>
        <dbReference type="Proteomes" id="UP000242525"/>
    </source>
</evidence>
<evidence type="ECO:0000256" key="1">
    <source>
        <dbReference type="SAM" id="MobiDB-lite"/>
    </source>
</evidence>
<name>A0A0J9XAE0_GEOCN</name>
<evidence type="ECO:0000313" key="2">
    <source>
        <dbReference type="EMBL" id="CDO54232.1"/>
    </source>
</evidence>